<evidence type="ECO:0000313" key="1">
    <source>
        <dbReference type="EMBL" id="MBC8530527.1"/>
    </source>
</evidence>
<protein>
    <submittedName>
        <fullName evidence="1">Uncharacterized protein</fullName>
    </submittedName>
</protein>
<keyword evidence="2" id="KW-1185">Reference proteome</keyword>
<organism evidence="1 2">
    <name type="scientific">Gehongia tenuis</name>
    <dbReference type="NCBI Taxonomy" id="2763655"/>
    <lineage>
        <taxon>Bacteria</taxon>
        <taxon>Bacillati</taxon>
        <taxon>Bacillota</taxon>
        <taxon>Clostridia</taxon>
        <taxon>Christensenellales</taxon>
        <taxon>Christensenellaceae</taxon>
        <taxon>Gehongia</taxon>
    </lineage>
</organism>
<evidence type="ECO:0000313" key="2">
    <source>
        <dbReference type="Proteomes" id="UP000623172"/>
    </source>
</evidence>
<reference evidence="1" key="1">
    <citation type="submission" date="2020-08" db="EMBL/GenBank/DDBJ databases">
        <title>Genome public.</title>
        <authorList>
            <person name="Liu C."/>
            <person name="Sun Q."/>
        </authorList>
    </citation>
    <scope>NUCLEOTIDE SEQUENCE</scope>
    <source>
        <strain evidence="1">NSJ-53</strain>
    </source>
</reference>
<dbReference type="RefSeq" id="WP_249314501.1">
    <property type="nucleotide sequence ID" value="NZ_JACRSR010000001.1"/>
</dbReference>
<sequence>MSNIRNMTMEAHKRLTFNCEIDAKLHVAENQAKNTNVRISHQDVLAKMKKCIAGKKVAPRRGD</sequence>
<accession>A0A926D2X4</accession>
<dbReference type="Proteomes" id="UP000623172">
    <property type="component" value="Unassembled WGS sequence"/>
</dbReference>
<gene>
    <name evidence="1" type="ORF">H8696_01525</name>
</gene>
<name>A0A926D2X4_9FIRM</name>
<dbReference type="EMBL" id="JACRSR010000001">
    <property type="protein sequence ID" value="MBC8530527.1"/>
    <property type="molecule type" value="Genomic_DNA"/>
</dbReference>
<dbReference type="AlphaFoldDB" id="A0A926D2X4"/>
<comment type="caution">
    <text evidence="1">The sequence shown here is derived from an EMBL/GenBank/DDBJ whole genome shotgun (WGS) entry which is preliminary data.</text>
</comment>
<proteinExistence type="predicted"/>